<evidence type="ECO:0000313" key="1">
    <source>
        <dbReference type="EMBL" id="QJA92275.1"/>
    </source>
</evidence>
<dbReference type="Pfam" id="PF07505">
    <property type="entry name" value="DUF5131"/>
    <property type="match status" value="1"/>
</dbReference>
<protein>
    <recommendedName>
        <fullName evidence="2">DUF5131 family protein</fullName>
    </recommendedName>
</protein>
<sequence>MTNRLAKNPQTPRYHGLARNGRFTGEVRTFPEKLSAPLHWKKPRRIFVQSMGDLFHEDVPDEYLCKVFDVIRQSFNRPDGGHRFQVLTKRPCRALDVIPRLRFDGSGRGRVYLSEAPDSTDGYPLGHGVRGATGLTNYWIGVTTEDQQRADERIPILLKIPAAVRFVSVEPLLGPVDLNTTPAPTGWIPVNGATRDSIRGCLPRWQTSPMRARLSRGIDWVICGSETGPGARPMDLDWARKLRNDCVAAGVPFFFKKDSRGNRELDGQKWQQFPEVES</sequence>
<reference evidence="1" key="1">
    <citation type="submission" date="2020-03" db="EMBL/GenBank/DDBJ databases">
        <title>The deep terrestrial virosphere.</title>
        <authorList>
            <person name="Holmfeldt K."/>
            <person name="Nilsson E."/>
            <person name="Simone D."/>
            <person name="Lopez-Fernandez M."/>
            <person name="Wu X."/>
            <person name="de Brujin I."/>
            <person name="Lundin D."/>
            <person name="Andersson A."/>
            <person name="Bertilsson S."/>
            <person name="Dopson M."/>
        </authorList>
    </citation>
    <scope>NUCLEOTIDE SEQUENCE</scope>
    <source>
        <strain evidence="1">MM415B04758</strain>
    </source>
</reference>
<accession>A0A6M3LGW6</accession>
<evidence type="ECO:0008006" key="2">
    <source>
        <dbReference type="Google" id="ProtNLM"/>
    </source>
</evidence>
<organism evidence="1">
    <name type="scientific">viral metagenome</name>
    <dbReference type="NCBI Taxonomy" id="1070528"/>
    <lineage>
        <taxon>unclassified sequences</taxon>
        <taxon>metagenomes</taxon>
        <taxon>organismal metagenomes</taxon>
    </lineage>
</organism>
<gene>
    <name evidence="1" type="ORF">MM415B04758_0005</name>
</gene>
<proteinExistence type="predicted"/>
<name>A0A6M3LGW6_9ZZZZ</name>
<dbReference type="EMBL" id="MT143053">
    <property type="protein sequence ID" value="QJA92275.1"/>
    <property type="molecule type" value="Genomic_DNA"/>
</dbReference>
<dbReference type="AlphaFoldDB" id="A0A6M3LGW6"/>
<dbReference type="InterPro" id="IPR011101">
    <property type="entry name" value="DUF5131"/>
</dbReference>